<dbReference type="PANTHER" id="PTHR45625:SF4">
    <property type="entry name" value="PEPTIDYLPROLYL ISOMERASE DOMAIN AND WD REPEAT-CONTAINING PROTEIN 1"/>
    <property type="match status" value="1"/>
</dbReference>
<protein>
    <recommendedName>
        <fullName evidence="5">Peptidyl-prolyl cis-trans isomerase</fullName>
        <shortName evidence="5">PPIase</shortName>
        <ecNumber evidence="5">5.2.1.8</ecNumber>
    </recommendedName>
</protein>
<dbReference type="SUPFAM" id="SSF50891">
    <property type="entry name" value="Cyclophilin-like"/>
    <property type="match status" value="1"/>
</dbReference>
<dbReference type="GO" id="GO:0006457">
    <property type="term" value="P:protein folding"/>
    <property type="evidence" value="ECO:0007669"/>
    <property type="project" value="InterPro"/>
</dbReference>
<evidence type="ECO:0000256" key="4">
    <source>
        <dbReference type="ARBA" id="ARBA00023235"/>
    </source>
</evidence>
<evidence type="ECO:0000256" key="5">
    <source>
        <dbReference type="RuleBase" id="RU363019"/>
    </source>
</evidence>
<dbReference type="PANTHER" id="PTHR45625">
    <property type="entry name" value="PEPTIDYL-PROLYL CIS-TRANS ISOMERASE-RELATED"/>
    <property type="match status" value="1"/>
</dbReference>
<gene>
    <name evidence="7" type="ORF">A2264_02205</name>
</gene>
<dbReference type="CDD" id="cd00317">
    <property type="entry name" value="cyclophilin"/>
    <property type="match status" value="1"/>
</dbReference>
<reference evidence="7 8" key="1">
    <citation type="journal article" date="2016" name="Nat. Commun.">
        <title>Thousands of microbial genomes shed light on interconnected biogeochemical processes in an aquifer system.</title>
        <authorList>
            <person name="Anantharaman K."/>
            <person name="Brown C.T."/>
            <person name="Hug L.A."/>
            <person name="Sharon I."/>
            <person name="Castelle C.J."/>
            <person name="Probst A.J."/>
            <person name="Thomas B.C."/>
            <person name="Singh A."/>
            <person name="Wilkins M.J."/>
            <person name="Karaoz U."/>
            <person name="Brodie E.L."/>
            <person name="Williams K.H."/>
            <person name="Hubbard S.S."/>
            <person name="Banfield J.F."/>
        </authorList>
    </citation>
    <scope>NUCLEOTIDE SEQUENCE [LARGE SCALE GENOMIC DNA]</scope>
</reference>
<evidence type="ECO:0000313" key="7">
    <source>
        <dbReference type="EMBL" id="OGC62681.1"/>
    </source>
</evidence>
<dbReference type="Pfam" id="PF00160">
    <property type="entry name" value="Pro_isomerase"/>
    <property type="match status" value="1"/>
</dbReference>
<organism evidence="7 8">
    <name type="scientific">candidate division WWE3 bacterium RIFOXYA2_FULL_46_9</name>
    <dbReference type="NCBI Taxonomy" id="1802636"/>
    <lineage>
        <taxon>Bacteria</taxon>
        <taxon>Katanobacteria</taxon>
    </lineage>
</organism>
<sequence>MSPQPEENKDVKNYYADLETTAGNMRILLNAKDTPITANNFVKLAEKGFYNGTIFHRVIRDFMIQGGDPMGNGSGGPGYTFEDEVFEGEYVKGTVAMANSGPDTNGSQFFIMHRDNPLPKNYVIFGKVVEGMDTVDKIAEAEVAFGPMGEKSKPVNPVKIVSVKIVAVE</sequence>
<accession>A0A1F4VZU1</accession>
<dbReference type="InterPro" id="IPR002130">
    <property type="entry name" value="Cyclophilin-type_PPIase_dom"/>
</dbReference>
<comment type="similarity">
    <text evidence="2 5">Belongs to the cyclophilin-type PPIase family.</text>
</comment>
<dbReference type="PIRSF" id="PIRSF001467">
    <property type="entry name" value="Peptidylpro_ismrse"/>
    <property type="match status" value="1"/>
</dbReference>
<dbReference type="PROSITE" id="PS00170">
    <property type="entry name" value="CSA_PPIASE_1"/>
    <property type="match status" value="1"/>
</dbReference>
<evidence type="ECO:0000313" key="8">
    <source>
        <dbReference type="Proteomes" id="UP000176614"/>
    </source>
</evidence>
<evidence type="ECO:0000256" key="1">
    <source>
        <dbReference type="ARBA" id="ARBA00002388"/>
    </source>
</evidence>
<feature type="domain" description="PPIase cyclophilin-type" evidence="6">
    <location>
        <begin position="19"/>
        <end position="165"/>
    </location>
</feature>
<comment type="catalytic activity">
    <reaction evidence="5">
        <text>[protein]-peptidylproline (omega=180) = [protein]-peptidylproline (omega=0)</text>
        <dbReference type="Rhea" id="RHEA:16237"/>
        <dbReference type="Rhea" id="RHEA-COMP:10747"/>
        <dbReference type="Rhea" id="RHEA-COMP:10748"/>
        <dbReference type="ChEBI" id="CHEBI:83833"/>
        <dbReference type="ChEBI" id="CHEBI:83834"/>
        <dbReference type="EC" id="5.2.1.8"/>
    </reaction>
</comment>
<evidence type="ECO:0000256" key="2">
    <source>
        <dbReference type="ARBA" id="ARBA00007365"/>
    </source>
</evidence>
<dbReference type="PROSITE" id="PS50072">
    <property type="entry name" value="CSA_PPIASE_2"/>
    <property type="match status" value="1"/>
</dbReference>
<dbReference type="AlphaFoldDB" id="A0A1F4VZU1"/>
<dbReference type="InterPro" id="IPR044666">
    <property type="entry name" value="Cyclophilin_A-like"/>
</dbReference>
<evidence type="ECO:0000259" key="6">
    <source>
        <dbReference type="PROSITE" id="PS50072"/>
    </source>
</evidence>
<name>A0A1F4VZU1_UNCKA</name>
<comment type="caution">
    <text evidence="7">The sequence shown here is derived from an EMBL/GenBank/DDBJ whole genome shotgun (WGS) entry which is preliminary data.</text>
</comment>
<keyword evidence="4 5" id="KW-0413">Isomerase</keyword>
<dbReference type="PRINTS" id="PR00153">
    <property type="entry name" value="CSAPPISMRASE"/>
</dbReference>
<evidence type="ECO:0000256" key="3">
    <source>
        <dbReference type="ARBA" id="ARBA00023110"/>
    </source>
</evidence>
<dbReference type="InterPro" id="IPR029000">
    <property type="entry name" value="Cyclophilin-like_dom_sf"/>
</dbReference>
<dbReference type="InterPro" id="IPR024936">
    <property type="entry name" value="Cyclophilin-type_PPIase"/>
</dbReference>
<dbReference type="EC" id="5.2.1.8" evidence="5"/>
<dbReference type="EMBL" id="MEVT01000014">
    <property type="protein sequence ID" value="OGC62681.1"/>
    <property type="molecule type" value="Genomic_DNA"/>
</dbReference>
<dbReference type="Proteomes" id="UP000176614">
    <property type="component" value="Unassembled WGS sequence"/>
</dbReference>
<keyword evidence="3 5" id="KW-0697">Rotamase</keyword>
<comment type="function">
    <text evidence="1 5">PPIases accelerate the folding of proteins. It catalyzes the cis-trans isomerization of proline imidic peptide bonds in oligopeptides.</text>
</comment>
<proteinExistence type="inferred from homology"/>
<dbReference type="Gene3D" id="2.40.100.10">
    <property type="entry name" value="Cyclophilin-like"/>
    <property type="match status" value="1"/>
</dbReference>
<dbReference type="InterPro" id="IPR020892">
    <property type="entry name" value="Cyclophilin-type_PPIase_CS"/>
</dbReference>
<dbReference type="GO" id="GO:0003755">
    <property type="term" value="F:peptidyl-prolyl cis-trans isomerase activity"/>
    <property type="evidence" value="ECO:0007669"/>
    <property type="project" value="UniProtKB-UniRule"/>
</dbReference>